<organism evidence="1 2">
    <name type="scientific">Sphingobacterium nematocida</name>
    <dbReference type="NCBI Taxonomy" id="1513896"/>
    <lineage>
        <taxon>Bacteria</taxon>
        <taxon>Pseudomonadati</taxon>
        <taxon>Bacteroidota</taxon>
        <taxon>Sphingobacteriia</taxon>
        <taxon>Sphingobacteriales</taxon>
        <taxon>Sphingobacteriaceae</taxon>
        <taxon>Sphingobacterium</taxon>
    </lineage>
</organism>
<evidence type="ECO:0000313" key="1">
    <source>
        <dbReference type="EMBL" id="SKC11892.1"/>
    </source>
</evidence>
<sequence>MIRFFNKGYFLKKPYSAAIFSALPSASRSHFFIVTGDNIPYLIIASSSNSRPSKISRTAPSLIFLLYFDTSIDNLLQYQIHKLRMASP</sequence>
<proteinExistence type="predicted"/>
<gene>
    <name evidence="1" type="ORF">SAMN05660841_04357</name>
</gene>
<accession>A0A1T5GTU7</accession>
<keyword evidence="2" id="KW-1185">Reference proteome</keyword>
<evidence type="ECO:0000313" key="2">
    <source>
        <dbReference type="Proteomes" id="UP000190150"/>
    </source>
</evidence>
<dbReference type="AlphaFoldDB" id="A0A1T5GTU7"/>
<dbReference type="Proteomes" id="UP000190150">
    <property type="component" value="Unassembled WGS sequence"/>
</dbReference>
<dbReference type="EMBL" id="FUZF01000035">
    <property type="protein sequence ID" value="SKC11892.1"/>
    <property type="molecule type" value="Genomic_DNA"/>
</dbReference>
<name>A0A1T5GTU7_9SPHI</name>
<reference evidence="2" key="1">
    <citation type="submission" date="2017-02" db="EMBL/GenBank/DDBJ databases">
        <authorList>
            <person name="Varghese N."/>
            <person name="Submissions S."/>
        </authorList>
    </citation>
    <scope>NUCLEOTIDE SEQUENCE [LARGE SCALE GENOMIC DNA]</scope>
    <source>
        <strain evidence="2">DSM 24091</strain>
    </source>
</reference>
<protein>
    <submittedName>
        <fullName evidence="1">Uncharacterized protein</fullName>
    </submittedName>
</protein>